<dbReference type="SUPFAM" id="SSF54495">
    <property type="entry name" value="UBC-like"/>
    <property type="match status" value="1"/>
</dbReference>
<dbReference type="Pfam" id="PF00179">
    <property type="entry name" value="UQ_con"/>
    <property type="match status" value="1"/>
</dbReference>
<comment type="similarity">
    <text evidence="4">Belongs to the ubiquitin-conjugating enzyme family.</text>
</comment>
<dbReference type="Gene3D" id="3.10.110.10">
    <property type="entry name" value="Ubiquitin Conjugating Enzyme"/>
    <property type="match status" value="1"/>
</dbReference>
<evidence type="ECO:0000259" key="6">
    <source>
        <dbReference type="PROSITE" id="PS50127"/>
    </source>
</evidence>
<dbReference type="PROSITE" id="PS00183">
    <property type="entry name" value="UBC_1"/>
    <property type="match status" value="1"/>
</dbReference>
<organism evidence="7 8">
    <name type="scientific">Aduncisulcus paluster</name>
    <dbReference type="NCBI Taxonomy" id="2918883"/>
    <lineage>
        <taxon>Eukaryota</taxon>
        <taxon>Metamonada</taxon>
        <taxon>Carpediemonas-like organisms</taxon>
        <taxon>Aduncisulcus</taxon>
    </lineage>
</organism>
<accession>A0ABQ5KBG2</accession>
<evidence type="ECO:0000256" key="5">
    <source>
        <dbReference type="SAM" id="MobiDB-lite"/>
    </source>
</evidence>
<keyword evidence="2 4" id="KW-0833">Ubl conjugation pathway</keyword>
<evidence type="ECO:0000256" key="4">
    <source>
        <dbReference type="RuleBase" id="RU362109"/>
    </source>
</evidence>
<name>A0ABQ5KBG2_9EUKA</name>
<protein>
    <recommendedName>
        <fullName evidence="6">UBC core domain-containing protein</fullName>
    </recommendedName>
</protein>
<dbReference type="InterPro" id="IPR016135">
    <property type="entry name" value="UBQ-conjugating_enzyme/RWD"/>
</dbReference>
<dbReference type="Proteomes" id="UP001057375">
    <property type="component" value="Unassembled WGS sequence"/>
</dbReference>
<dbReference type="PANTHER" id="PTHR24068">
    <property type="entry name" value="UBIQUITIN-CONJUGATING ENZYME E2"/>
    <property type="match status" value="1"/>
</dbReference>
<dbReference type="EMBL" id="BQXS01020470">
    <property type="protein sequence ID" value="GKT29884.1"/>
    <property type="molecule type" value="Genomic_DNA"/>
</dbReference>
<feature type="active site" description="Glycyl thioester intermediate" evidence="3">
    <location>
        <position position="81"/>
    </location>
</feature>
<feature type="domain" description="UBC core" evidence="6">
    <location>
        <begin position="1"/>
        <end position="144"/>
    </location>
</feature>
<evidence type="ECO:0000256" key="1">
    <source>
        <dbReference type="ARBA" id="ARBA00022679"/>
    </source>
</evidence>
<dbReference type="InterPro" id="IPR000608">
    <property type="entry name" value="UBC"/>
</dbReference>
<keyword evidence="4" id="KW-0067">ATP-binding</keyword>
<sequence>MPNMRALKDIKALKLRFPVEVSDSTNIFFVFIKGPEDTPYADGLWKLSVTLPEDYPYRSPCIGFVNKLLHPNVDFASGSVCLNVLNQHWTPMYDLIHVFEVFIPQLLSFPNPSDPLNSQAARSLMSDKRRYESEVRSAVRMYAMGSSAPTLPKEYRKHVEEAPSTKSKPLDEGCGIGEVELSDISSDID</sequence>
<reference evidence="7" key="1">
    <citation type="submission" date="2022-03" db="EMBL/GenBank/DDBJ databases">
        <title>Draft genome sequence of Aduncisulcus paluster, a free-living microaerophilic Fornicata.</title>
        <authorList>
            <person name="Yuyama I."/>
            <person name="Kume K."/>
            <person name="Tamura T."/>
            <person name="Inagaki Y."/>
            <person name="Hashimoto T."/>
        </authorList>
    </citation>
    <scope>NUCLEOTIDE SEQUENCE</scope>
    <source>
        <strain evidence="7">NY0171</strain>
    </source>
</reference>
<keyword evidence="4" id="KW-0547">Nucleotide-binding</keyword>
<gene>
    <name evidence="7" type="ORF">ADUPG1_014860</name>
</gene>
<dbReference type="InterPro" id="IPR023313">
    <property type="entry name" value="UBQ-conjugating_AS"/>
</dbReference>
<feature type="region of interest" description="Disordered" evidence="5">
    <location>
        <begin position="158"/>
        <end position="189"/>
    </location>
</feature>
<evidence type="ECO:0000313" key="7">
    <source>
        <dbReference type="EMBL" id="GKT29884.1"/>
    </source>
</evidence>
<dbReference type="SMART" id="SM00212">
    <property type="entry name" value="UBCc"/>
    <property type="match status" value="1"/>
</dbReference>
<evidence type="ECO:0000313" key="8">
    <source>
        <dbReference type="Proteomes" id="UP001057375"/>
    </source>
</evidence>
<keyword evidence="1" id="KW-0808">Transferase</keyword>
<feature type="compositionally biased region" description="Basic and acidic residues" evidence="5">
    <location>
        <begin position="158"/>
        <end position="171"/>
    </location>
</feature>
<keyword evidence="8" id="KW-1185">Reference proteome</keyword>
<comment type="caution">
    <text evidence="7">The sequence shown here is derived from an EMBL/GenBank/DDBJ whole genome shotgun (WGS) entry which is preliminary data.</text>
</comment>
<proteinExistence type="inferred from homology"/>
<evidence type="ECO:0000256" key="3">
    <source>
        <dbReference type="PROSITE-ProRule" id="PRU10133"/>
    </source>
</evidence>
<evidence type="ECO:0000256" key="2">
    <source>
        <dbReference type="ARBA" id="ARBA00022786"/>
    </source>
</evidence>
<dbReference type="PROSITE" id="PS50127">
    <property type="entry name" value="UBC_2"/>
    <property type="match status" value="1"/>
</dbReference>